<evidence type="ECO:0000313" key="13">
    <source>
        <dbReference type="EMBL" id="ACO14850.1"/>
    </source>
</evidence>
<dbReference type="InterPro" id="IPR000243">
    <property type="entry name" value="Pept_T1A_subB"/>
</dbReference>
<evidence type="ECO:0000256" key="8">
    <source>
        <dbReference type="ARBA" id="ARBA00022942"/>
    </source>
</evidence>
<evidence type="ECO:0000256" key="7">
    <source>
        <dbReference type="ARBA" id="ARBA00022801"/>
    </source>
</evidence>
<dbReference type="AlphaFoldDB" id="C1C0P7"/>
<comment type="subcellular location">
    <subcellularLocation>
        <location evidence="2">Nucleus</location>
    </subcellularLocation>
</comment>
<dbReference type="GO" id="GO:0005839">
    <property type="term" value="C:proteasome core complex"/>
    <property type="evidence" value="ECO:0007669"/>
    <property type="project" value="InterPro"/>
</dbReference>
<protein>
    <recommendedName>
        <fullName evidence="3">proteasome endopeptidase complex</fullName>
        <ecNumber evidence="3">3.4.25.1</ecNumber>
    </recommendedName>
</protein>
<sequence>MSTSVLSPEMESPCGFNFENARRNLHLKASGFVPPKVTKTGTTICALIYRDGVVYGADTRSTGGDMVADKAVHKIHQLAPNIIACGAGTSADCDKVTQLIASQLKLHRPETGRQSRVATADKLLTQRLFQYQGYISAYLLVGGVDVDGPHLYSLGAHGNTSPKLFTATGSGMLGAMAELETRYKENMAEEEAKELVKDAILAGIFNDNGSGSDVNLAIVRKNDDFEIIEGYAKPNKKGERKNKYTYPKGTTAIISEVVKPIILDPNTQESTSQQQPMET</sequence>
<evidence type="ECO:0000256" key="4">
    <source>
        <dbReference type="ARBA" id="ARBA00022490"/>
    </source>
</evidence>
<keyword evidence="9" id="KW-0539">Nucleus</keyword>
<evidence type="ECO:0000256" key="6">
    <source>
        <dbReference type="ARBA" id="ARBA00022698"/>
    </source>
</evidence>
<name>C1C0P7_CALCM</name>
<dbReference type="PRINTS" id="PR00141">
    <property type="entry name" value="PROTEASOME"/>
</dbReference>
<dbReference type="CDD" id="cd03763">
    <property type="entry name" value="proteasome_beta_type_7"/>
    <property type="match status" value="1"/>
</dbReference>
<dbReference type="PANTHER" id="PTHR32194">
    <property type="entry name" value="METALLOPROTEASE TLDD"/>
    <property type="match status" value="1"/>
</dbReference>
<dbReference type="GO" id="GO:0004298">
    <property type="term" value="F:threonine-type endopeptidase activity"/>
    <property type="evidence" value="ECO:0007669"/>
    <property type="project" value="UniProtKB-KW"/>
</dbReference>
<dbReference type="Gene3D" id="3.60.20.10">
    <property type="entry name" value="Glutamine Phosphoribosylpyrophosphate, subunit 1, domain 1"/>
    <property type="match status" value="1"/>
</dbReference>
<evidence type="ECO:0000256" key="11">
    <source>
        <dbReference type="PIRSR" id="PIRSR600243-1"/>
    </source>
</evidence>
<dbReference type="MEROPS" id="T01.A02"/>
<keyword evidence="4" id="KW-0963">Cytoplasm</keyword>
<evidence type="ECO:0000256" key="2">
    <source>
        <dbReference type="ARBA" id="ARBA00004123"/>
    </source>
</evidence>
<dbReference type="PROSITE" id="PS51476">
    <property type="entry name" value="PROTEASOME_BETA_2"/>
    <property type="match status" value="1"/>
</dbReference>
<organism evidence="13">
    <name type="scientific">Caligus clemensi</name>
    <name type="common">Sea louse</name>
    <dbReference type="NCBI Taxonomy" id="344056"/>
    <lineage>
        <taxon>Eukaryota</taxon>
        <taxon>Metazoa</taxon>
        <taxon>Ecdysozoa</taxon>
        <taxon>Arthropoda</taxon>
        <taxon>Crustacea</taxon>
        <taxon>Multicrustacea</taxon>
        <taxon>Hexanauplia</taxon>
        <taxon>Copepoda</taxon>
        <taxon>Siphonostomatoida</taxon>
        <taxon>Caligidae</taxon>
        <taxon>Caligus</taxon>
    </lineage>
</organism>
<dbReference type="InterPro" id="IPR029055">
    <property type="entry name" value="Ntn_hydrolases_N"/>
</dbReference>
<feature type="domain" description="Proteasome beta subunit C-terminal" evidence="12">
    <location>
        <begin position="234"/>
        <end position="264"/>
    </location>
</feature>
<dbReference type="InterPro" id="IPR023333">
    <property type="entry name" value="Proteasome_suB-type"/>
</dbReference>
<gene>
    <name evidence="13" type="primary">PSB7</name>
</gene>
<comment type="subunit">
    <text evidence="10">The 26S proteasome consists of a 20S proteasome core and two 19S regulatory subunits. The 20S proteasome core is composed of 28 subunits that are arranged in four stacked rings, resulting in a barrel-shaped structure. The two end rings are each formed by seven alpha subunits, and the two central rings are each formed by seven beta subunits. The catalytic chamber with the active sites is on the inside of the barrel.</text>
</comment>
<dbReference type="GO" id="GO:0051603">
    <property type="term" value="P:proteolysis involved in protein catabolic process"/>
    <property type="evidence" value="ECO:0007669"/>
    <property type="project" value="InterPro"/>
</dbReference>
<dbReference type="GO" id="GO:0005737">
    <property type="term" value="C:cytoplasm"/>
    <property type="evidence" value="ECO:0007669"/>
    <property type="project" value="TreeGrafter"/>
</dbReference>
<evidence type="ECO:0000256" key="9">
    <source>
        <dbReference type="ARBA" id="ARBA00023242"/>
    </source>
</evidence>
<dbReference type="GO" id="GO:0005634">
    <property type="term" value="C:nucleus"/>
    <property type="evidence" value="ECO:0007669"/>
    <property type="project" value="UniProtKB-SubCell"/>
</dbReference>
<keyword evidence="5" id="KW-0645">Protease</keyword>
<accession>C1C0P7</accession>
<reference evidence="13" key="1">
    <citation type="submission" date="2009-03" db="EMBL/GenBank/DDBJ databases">
        <title>Caligus clemensi ESTs and full-length cDNAs.</title>
        <authorList>
            <person name="Yasuike M."/>
            <person name="von Schalburg K."/>
            <person name="Cooper G."/>
            <person name="Leong J."/>
            <person name="Jones S.R.M."/>
            <person name="Koop B.F."/>
        </authorList>
    </citation>
    <scope>NUCLEOTIDE SEQUENCE</scope>
    <source>
        <tissue evidence="13">Whole</tissue>
    </source>
</reference>
<keyword evidence="6" id="KW-0888">Threonine protease</keyword>
<dbReference type="EMBL" id="BT080426">
    <property type="protein sequence ID" value="ACO14850.1"/>
    <property type="molecule type" value="mRNA"/>
</dbReference>
<dbReference type="SUPFAM" id="SSF56235">
    <property type="entry name" value="N-terminal nucleophile aminohydrolases (Ntn hydrolases)"/>
    <property type="match status" value="1"/>
</dbReference>
<keyword evidence="8 13" id="KW-0647">Proteasome</keyword>
<evidence type="ECO:0000259" key="12">
    <source>
        <dbReference type="Pfam" id="PF12465"/>
    </source>
</evidence>
<dbReference type="Pfam" id="PF12465">
    <property type="entry name" value="Pr_beta_C"/>
    <property type="match status" value="1"/>
</dbReference>
<keyword evidence="7" id="KW-0378">Hydrolase</keyword>
<comment type="catalytic activity">
    <reaction evidence="1">
        <text>Cleavage of peptide bonds with very broad specificity.</text>
        <dbReference type="EC" id="3.4.25.1"/>
    </reaction>
</comment>
<dbReference type="InterPro" id="IPR001353">
    <property type="entry name" value="Proteasome_sua/b"/>
</dbReference>
<evidence type="ECO:0000256" key="10">
    <source>
        <dbReference type="ARBA" id="ARBA00026071"/>
    </source>
</evidence>
<feature type="active site" description="Nucleophile" evidence="11">
    <location>
        <position position="42"/>
    </location>
</feature>
<evidence type="ECO:0000256" key="1">
    <source>
        <dbReference type="ARBA" id="ARBA00001198"/>
    </source>
</evidence>
<dbReference type="PANTHER" id="PTHR32194:SF4">
    <property type="entry name" value="PROTEASOME SUBUNIT BETA TYPE-7"/>
    <property type="match status" value="1"/>
</dbReference>
<evidence type="ECO:0000256" key="3">
    <source>
        <dbReference type="ARBA" id="ARBA00012039"/>
    </source>
</evidence>
<evidence type="ECO:0000256" key="5">
    <source>
        <dbReference type="ARBA" id="ARBA00022670"/>
    </source>
</evidence>
<dbReference type="EC" id="3.4.25.1" evidence="3"/>
<dbReference type="Pfam" id="PF00227">
    <property type="entry name" value="Proteasome"/>
    <property type="match status" value="1"/>
</dbReference>
<dbReference type="InterPro" id="IPR024689">
    <property type="entry name" value="Proteasome_bsu_C"/>
</dbReference>
<proteinExistence type="evidence at transcript level"/>